<organism evidence="4 5">
    <name type="scientific">Candidatus Korarchaeum cryptofilum</name>
    <dbReference type="NCBI Taxonomy" id="498846"/>
    <lineage>
        <taxon>Archaea</taxon>
        <taxon>Thermoproteota</taxon>
        <taxon>Candidatus Korarchaeia</taxon>
        <taxon>Candidatus Korarchaeales</taxon>
        <taxon>Candidatus Korarchaeaceae</taxon>
        <taxon>Candidatus Korarchaeum</taxon>
    </lineage>
</organism>
<dbReference type="AlphaFoldDB" id="A0A3R9RHG7"/>
<dbReference type="GO" id="GO:0009298">
    <property type="term" value="P:GDP-mannose biosynthetic process"/>
    <property type="evidence" value="ECO:0007669"/>
    <property type="project" value="TreeGrafter"/>
</dbReference>
<dbReference type="GO" id="GO:0004475">
    <property type="term" value="F:mannose-1-phosphate guanylyltransferase (GTP) activity"/>
    <property type="evidence" value="ECO:0007669"/>
    <property type="project" value="TreeGrafter"/>
</dbReference>
<feature type="domain" description="Mannose-6-phosphate isomerase type II C-terminal" evidence="2">
    <location>
        <begin position="343"/>
        <end position="450"/>
    </location>
</feature>
<evidence type="ECO:0000313" key="5">
    <source>
        <dbReference type="Proteomes" id="UP000278149"/>
    </source>
</evidence>
<dbReference type="Pfam" id="PF22640">
    <property type="entry name" value="ManC_GMP_beta-helix"/>
    <property type="match status" value="1"/>
</dbReference>
<dbReference type="EMBL" id="RCOR01000044">
    <property type="protein sequence ID" value="RSN67371.1"/>
    <property type="molecule type" value="Genomic_DNA"/>
</dbReference>
<dbReference type="Gene3D" id="3.90.550.10">
    <property type="entry name" value="Spore Coat Polysaccharide Biosynthesis Protein SpsA, Chain A"/>
    <property type="match status" value="1"/>
</dbReference>
<dbReference type="GeneID" id="6093510"/>
<dbReference type="Pfam" id="PF01050">
    <property type="entry name" value="MannoseP_isomer"/>
    <property type="match status" value="1"/>
</dbReference>
<dbReference type="InterPro" id="IPR014710">
    <property type="entry name" value="RmlC-like_jellyroll"/>
</dbReference>
<proteinExistence type="predicted"/>
<dbReference type="Pfam" id="PF00483">
    <property type="entry name" value="NTP_transferase"/>
    <property type="match status" value="1"/>
</dbReference>
<dbReference type="InterPro" id="IPR005835">
    <property type="entry name" value="NTP_transferase_dom"/>
</dbReference>
<dbReference type="Proteomes" id="UP000278149">
    <property type="component" value="Unassembled WGS sequence"/>
</dbReference>
<accession>A0A3R9RHG7</accession>
<evidence type="ECO:0000313" key="4">
    <source>
        <dbReference type="EMBL" id="RSN67371.1"/>
    </source>
</evidence>
<dbReference type="SUPFAM" id="SSF51182">
    <property type="entry name" value="RmlC-like cupins"/>
    <property type="match status" value="1"/>
</dbReference>
<evidence type="ECO:0000259" key="2">
    <source>
        <dbReference type="Pfam" id="PF01050"/>
    </source>
</evidence>
<evidence type="ECO:0000259" key="3">
    <source>
        <dbReference type="Pfam" id="PF22640"/>
    </source>
</evidence>
<evidence type="ECO:0000259" key="1">
    <source>
        <dbReference type="Pfam" id="PF00483"/>
    </source>
</evidence>
<sequence length="453" mass="50771">MKVALILAGGFGTRLWPLSRKDFPKQFAKIIGDASTYQQSLRRAKLMADRIVVVTSNLYKYLAVGQAKEIDVNLDEDDLILEPERRNTAPAIYYSLMRISERFGPESIVVILPSDHVIMNDSELLKAYMKSLNAANDRVVLIGVPPSKPEGGLGYIKLGKEIIEGVREVEMFKEKPGQNEAVNMLKEGNWVWNTMIMTFRASKMMDLIERTLPSVADPLRKFELNEAYKYVQEIDVSSGTLSKVPESLAVVLARDLGWSDLGSFESVYELLQKDAEGNARSGKVRYHGAKNNLILSKRLVALVNVNDMIVIDDEDAILVMPKGSGQDLKELVEGMLKEELPEVIEHRVKYEEWGTKTILLTSENYEVSRLKIYPGRSLGPKRHFHRSIYWQILSGTAKVILDGNESIIARGEGIRIPLGLPHSIINVGKIPLEVIEIATGEYLGSNDVEFLKA</sequence>
<protein>
    <submittedName>
        <fullName evidence="4">Cupin domain-containing protein</fullName>
    </submittedName>
</protein>
<dbReference type="PANTHER" id="PTHR46390">
    <property type="entry name" value="MANNOSE-1-PHOSPHATE GUANYLYLTRANSFERASE"/>
    <property type="match status" value="1"/>
</dbReference>
<dbReference type="InterPro" id="IPR011051">
    <property type="entry name" value="RmlC_Cupin_sf"/>
</dbReference>
<dbReference type="GO" id="GO:0005976">
    <property type="term" value="P:polysaccharide metabolic process"/>
    <property type="evidence" value="ECO:0007669"/>
    <property type="project" value="InterPro"/>
</dbReference>
<reference evidence="4 5" key="1">
    <citation type="submission" date="2018-10" db="EMBL/GenBank/DDBJ databases">
        <title>Co-occurring genomic capacity for anaerobic methane metabolism and dissimilatory sulfite reduction discovered in the Korarchaeota.</title>
        <authorList>
            <person name="Mckay L.J."/>
            <person name="Dlakic M."/>
            <person name="Fields M.W."/>
            <person name="Delmont T.O."/>
            <person name="Eren A.M."/>
            <person name="Jay Z.J."/>
            <person name="Klingelsmith K.B."/>
            <person name="Rusch D.B."/>
            <person name="Inskeep W.P."/>
        </authorList>
    </citation>
    <scope>NUCLEOTIDE SEQUENCE [LARGE SCALE GENOMIC DNA]</scope>
    <source>
        <strain evidence="4 5">WS</strain>
    </source>
</reference>
<dbReference type="PANTHER" id="PTHR46390:SF1">
    <property type="entry name" value="MANNOSE-1-PHOSPHATE GUANYLYLTRANSFERASE"/>
    <property type="match status" value="1"/>
</dbReference>
<dbReference type="SUPFAM" id="SSF53448">
    <property type="entry name" value="Nucleotide-diphospho-sugar transferases"/>
    <property type="match status" value="1"/>
</dbReference>
<dbReference type="OMA" id="WSDLGNF"/>
<dbReference type="InterPro" id="IPR001538">
    <property type="entry name" value="Man6P_isomerase-2_C"/>
</dbReference>
<gene>
    <name evidence="4" type="ORF">D9Q81_08550</name>
</gene>
<feature type="domain" description="MannoseP isomerase/GMP-like beta-helix" evidence="3">
    <location>
        <begin position="296"/>
        <end position="333"/>
    </location>
</feature>
<dbReference type="InterPro" id="IPR029044">
    <property type="entry name" value="Nucleotide-diphossugar_trans"/>
</dbReference>
<dbReference type="CDD" id="cd02213">
    <property type="entry name" value="cupin_PMI_typeII_C"/>
    <property type="match status" value="1"/>
</dbReference>
<name>A0A3R9RHG7_9CREN</name>
<dbReference type="Gene3D" id="2.60.120.10">
    <property type="entry name" value="Jelly Rolls"/>
    <property type="match status" value="1"/>
</dbReference>
<dbReference type="InterPro" id="IPR051161">
    <property type="entry name" value="Mannose-6P_isomerase_type2"/>
</dbReference>
<dbReference type="InterPro" id="IPR054566">
    <property type="entry name" value="ManC/GMP-like_b-helix"/>
</dbReference>
<dbReference type="RefSeq" id="WP_012308878.1">
    <property type="nucleotide sequence ID" value="NZ_RCOR01000044.1"/>
</dbReference>
<feature type="domain" description="Nucleotidyl transferase" evidence="1">
    <location>
        <begin position="4"/>
        <end position="275"/>
    </location>
</feature>
<comment type="caution">
    <text evidence="4">The sequence shown here is derived from an EMBL/GenBank/DDBJ whole genome shotgun (WGS) entry which is preliminary data.</text>
</comment>